<dbReference type="InterPro" id="IPR036909">
    <property type="entry name" value="Cyt_c-like_dom_sf"/>
</dbReference>
<dbReference type="Proteomes" id="UP000264141">
    <property type="component" value="Unassembled WGS sequence"/>
</dbReference>
<dbReference type="EMBL" id="DPBP01000005">
    <property type="protein sequence ID" value="HCE16421.1"/>
    <property type="molecule type" value="Genomic_DNA"/>
</dbReference>
<keyword evidence="5" id="KW-1133">Transmembrane helix</keyword>
<dbReference type="SUPFAM" id="SSF46626">
    <property type="entry name" value="Cytochrome c"/>
    <property type="match status" value="2"/>
</dbReference>
<evidence type="ECO:0000256" key="4">
    <source>
        <dbReference type="PROSITE-ProRule" id="PRU00433"/>
    </source>
</evidence>
<accession>A0A3D1JCW7</accession>
<dbReference type="InterPro" id="IPR009056">
    <property type="entry name" value="Cyt_c-like_dom"/>
</dbReference>
<reference evidence="8 10" key="3">
    <citation type="journal article" date="2018" name="Nat. Biotechnol.">
        <title>A standardized bacterial taxonomy based on genome phylogeny substantially revises the tree of life.</title>
        <authorList>
            <person name="Parks D.H."/>
            <person name="Chuvochina M."/>
            <person name="Waite D.W."/>
            <person name="Rinke C."/>
            <person name="Skarshewski A."/>
            <person name="Chaumeil P.A."/>
            <person name="Hugenholtz P."/>
        </authorList>
    </citation>
    <scope>NUCLEOTIDE SEQUENCE [LARGE SCALE GENOMIC DNA]</scope>
    <source>
        <strain evidence="8">UBA8781</strain>
    </source>
</reference>
<reference evidence="9" key="2">
    <citation type="submission" date="2015-07" db="EMBL/GenBank/DDBJ databases">
        <title>Draft Genome Sequences of Anaerolinea thermolimosa IMO-1, Bellilinea caldifistulae GOMI-1, Leptolinea tardivitalis YMTK-2, Levilinea saccharolytica KIBI-1,Longilinea arvoryzae KOME-1, Previously Described as Members of the Anaerolineaceae (Chloroflexi).</title>
        <authorList>
            <person name="Sekiguchi Y."/>
            <person name="Ohashi A."/>
            <person name="Matsuura N."/>
            <person name="Tourlousse M.D."/>
        </authorList>
    </citation>
    <scope>NUCLEOTIDE SEQUENCE [LARGE SCALE GENOMIC DNA]</scope>
    <source>
        <strain evidence="9">IMO-1</strain>
    </source>
</reference>
<proteinExistence type="predicted"/>
<evidence type="ECO:0000256" key="1">
    <source>
        <dbReference type="ARBA" id="ARBA00022617"/>
    </source>
</evidence>
<protein>
    <recommendedName>
        <fullName evidence="6">Cytochrome c domain-containing protein</fullName>
    </recommendedName>
</protein>
<dbReference type="Gene3D" id="1.10.760.10">
    <property type="entry name" value="Cytochrome c-like domain"/>
    <property type="match status" value="1"/>
</dbReference>
<dbReference type="AlphaFoldDB" id="A0A3D1JCW7"/>
<evidence type="ECO:0000313" key="9">
    <source>
        <dbReference type="Proteomes" id="UP000253922"/>
    </source>
</evidence>
<evidence type="ECO:0000313" key="7">
    <source>
        <dbReference type="EMBL" id="GAP08267.1"/>
    </source>
</evidence>
<reference evidence="7" key="1">
    <citation type="journal article" date="2015" name="Genome Announc.">
        <title>Draft Genome Sequences of Anaerolinea thermolimosa IMO-1, Bellilinea caldifistulae GOMI-1, Leptolinea tardivitalis YMTK-2, Levilinea saccharolytica KIBI-1, Longilinea arvoryzae KOME-1, Previously Described as Members of the Class Anaerolineae (Chloroflexi).</title>
        <authorList>
            <person name="Matsuura N."/>
            <person name="Tourlousse M.D."/>
            <person name="Ohashi A."/>
            <person name="Hugenholtz P."/>
            <person name="Sekiguchi Y."/>
        </authorList>
    </citation>
    <scope>NUCLEOTIDE SEQUENCE</scope>
    <source>
        <strain evidence="7">IMO-1</strain>
    </source>
</reference>
<keyword evidence="9" id="KW-1185">Reference proteome</keyword>
<dbReference type="GO" id="GO:0046872">
    <property type="term" value="F:metal ion binding"/>
    <property type="evidence" value="ECO:0007669"/>
    <property type="project" value="UniProtKB-KW"/>
</dbReference>
<evidence type="ECO:0000313" key="8">
    <source>
        <dbReference type="EMBL" id="HCE16421.1"/>
    </source>
</evidence>
<dbReference type="RefSeq" id="WP_062195742.1">
    <property type="nucleotide sequence ID" value="NZ_DF967966.1"/>
</dbReference>
<evidence type="ECO:0000256" key="2">
    <source>
        <dbReference type="ARBA" id="ARBA00022723"/>
    </source>
</evidence>
<feature type="domain" description="Cytochrome c" evidence="6">
    <location>
        <begin position="38"/>
        <end position="156"/>
    </location>
</feature>
<sequence length="329" mass="34992">MKHRSLIIWGLSAGLAVLVVLAGFIRPVLAGRLAQEQGSITRGAKLYDNWYATLGVTPPSGNMPIWGRQTTNTRSGEETWRCVSCHGWDYQGKDGAYRQGSGRYTGFPGVYAAAQSKSAEELVAILKGSADPEHNFSAYLDDASLNDLAVFLKSALIDDTQYIDLQTLRVKGGNAGHGSQLYNDQCARCHGADGAKIAFRFEGRDATLGTLAVVDPWRFLHKTRFGTPGTDMVVGFDLGWTPQDGRDVLLYAQSLPSGLVTEQQGGALGELPAETQARPGGPATSFLTGILTALGAVATGLGFAVVLGVFLVGVLFVIVWLVRGSGKKG</sequence>
<dbReference type="GO" id="GO:0020037">
    <property type="term" value="F:heme binding"/>
    <property type="evidence" value="ECO:0007669"/>
    <property type="project" value="InterPro"/>
</dbReference>
<keyword evidence="2 4" id="KW-0479">Metal-binding</keyword>
<dbReference type="GO" id="GO:0009055">
    <property type="term" value="F:electron transfer activity"/>
    <property type="evidence" value="ECO:0007669"/>
    <property type="project" value="InterPro"/>
</dbReference>
<keyword evidence="5" id="KW-0472">Membrane</keyword>
<keyword evidence="1 4" id="KW-0349">Heme</keyword>
<dbReference type="Pfam" id="PF00034">
    <property type="entry name" value="Cytochrom_C"/>
    <property type="match status" value="2"/>
</dbReference>
<gene>
    <name evidence="7" type="ORF">ATHL_03169</name>
    <name evidence="8" type="ORF">DEQ80_01045</name>
</gene>
<dbReference type="EMBL" id="DF967966">
    <property type="protein sequence ID" value="GAP08267.1"/>
    <property type="molecule type" value="Genomic_DNA"/>
</dbReference>
<dbReference type="OrthoDB" id="9779283at2"/>
<dbReference type="PROSITE" id="PS51007">
    <property type="entry name" value="CYTC"/>
    <property type="match status" value="2"/>
</dbReference>
<feature type="domain" description="Cytochrome c" evidence="6">
    <location>
        <begin position="173"/>
        <end position="256"/>
    </location>
</feature>
<evidence type="ECO:0000259" key="6">
    <source>
        <dbReference type="PROSITE" id="PS51007"/>
    </source>
</evidence>
<keyword evidence="5" id="KW-0812">Transmembrane</keyword>
<dbReference type="STRING" id="229919.GCA_001050195_03108"/>
<organism evidence="8 10">
    <name type="scientific">Anaerolinea thermolimosa</name>
    <dbReference type="NCBI Taxonomy" id="229919"/>
    <lineage>
        <taxon>Bacteria</taxon>
        <taxon>Bacillati</taxon>
        <taxon>Chloroflexota</taxon>
        <taxon>Anaerolineae</taxon>
        <taxon>Anaerolineales</taxon>
        <taxon>Anaerolineaceae</taxon>
        <taxon>Anaerolinea</taxon>
    </lineage>
</organism>
<feature type="transmembrane region" description="Helical" evidence="5">
    <location>
        <begin position="293"/>
        <end position="322"/>
    </location>
</feature>
<evidence type="ECO:0000313" key="10">
    <source>
        <dbReference type="Proteomes" id="UP000264141"/>
    </source>
</evidence>
<evidence type="ECO:0000256" key="3">
    <source>
        <dbReference type="ARBA" id="ARBA00023004"/>
    </source>
</evidence>
<evidence type="ECO:0000256" key="5">
    <source>
        <dbReference type="SAM" id="Phobius"/>
    </source>
</evidence>
<keyword evidence="3 4" id="KW-0408">Iron</keyword>
<name>A0A3D1JCW7_9CHLR</name>
<dbReference type="Proteomes" id="UP000253922">
    <property type="component" value="Unassembled WGS sequence"/>
</dbReference>